<protein>
    <submittedName>
        <fullName evidence="2">5,6-dimethylbenzimidazole synthase</fullName>
        <ecNumber evidence="2">1.13.11.79</ecNumber>
    </submittedName>
</protein>
<proteinExistence type="predicted"/>
<keyword evidence="3" id="KW-1185">Reference proteome</keyword>
<accession>A0A8J7V3I0</accession>
<feature type="domain" description="Nitroreductase" evidence="1">
    <location>
        <begin position="28"/>
        <end position="194"/>
    </location>
</feature>
<dbReference type="InterPro" id="IPR000415">
    <property type="entry name" value="Nitroreductase-like"/>
</dbReference>
<dbReference type="AlphaFoldDB" id="A0A8J7V3I0"/>
<dbReference type="InterPro" id="IPR050627">
    <property type="entry name" value="Nitroreductase/BluB"/>
</dbReference>
<dbReference type="InterPro" id="IPR012825">
    <property type="entry name" value="BluB"/>
</dbReference>
<evidence type="ECO:0000313" key="2">
    <source>
        <dbReference type="EMBL" id="MBP5858266.1"/>
    </source>
</evidence>
<dbReference type="EC" id="1.13.11.79" evidence="2"/>
<organism evidence="2 3">
    <name type="scientific">Marivibrio halodurans</name>
    <dbReference type="NCBI Taxonomy" id="2039722"/>
    <lineage>
        <taxon>Bacteria</taxon>
        <taxon>Pseudomonadati</taxon>
        <taxon>Pseudomonadota</taxon>
        <taxon>Alphaproteobacteria</taxon>
        <taxon>Rhodospirillales</taxon>
        <taxon>Rhodospirillaceae</taxon>
        <taxon>Marivibrio</taxon>
    </lineage>
</organism>
<dbReference type="GO" id="GO:0102919">
    <property type="term" value="F:5,6-dimethylbenzimidazole synthase activity"/>
    <property type="evidence" value="ECO:0007669"/>
    <property type="project" value="UniProtKB-EC"/>
</dbReference>
<gene>
    <name evidence="2" type="primary">bluB</name>
    <name evidence="2" type="ORF">KAJ83_14695</name>
</gene>
<reference evidence="2" key="1">
    <citation type="submission" date="2021-04" db="EMBL/GenBank/DDBJ databases">
        <authorList>
            <person name="Zhang D.-C."/>
        </authorList>
    </citation>
    <scope>NUCLEOTIDE SEQUENCE</scope>
    <source>
        <strain evidence="2">CGMCC 1.15697</strain>
    </source>
</reference>
<dbReference type="Pfam" id="PF00881">
    <property type="entry name" value="Nitroreductase"/>
    <property type="match status" value="1"/>
</dbReference>
<dbReference type="PANTHER" id="PTHR23026:SF123">
    <property type="entry name" value="NAD(P)H NITROREDUCTASE RV3131-RELATED"/>
    <property type="match status" value="1"/>
</dbReference>
<name>A0A8J7V3I0_9PROT</name>
<dbReference type="EMBL" id="JAGMWN010000007">
    <property type="protein sequence ID" value="MBP5858266.1"/>
    <property type="molecule type" value="Genomic_DNA"/>
</dbReference>
<keyword evidence="2" id="KW-0560">Oxidoreductase</keyword>
<evidence type="ECO:0000313" key="3">
    <source>
        <dbReference type="Proteomes" id="UP000672602"/>
    </source>
</evidence>
<dbReference type="NCBIfam" id="TIGR02476">
    <property type="entry name" value="BluB"/>
    <property type="match status" value="1"/>
</dbReference>
<dbReference type="Proteomes" id="UP000672602">
    <property type="component" value="Unassembled WGS sequence"/>
</dbReference>
<dbReference type="SUPFAM" id="SSF55469">
    <property type="entry name" value="FMN-dependent nitroreductase-like"/>
    <property type="match status" value="1"/>
</dbReference>
<sequence>MTAKDSANEGDAAPDFDDAFRKRFADLLAWRRDVRRFRPAPLPDDLVMHLLTLACRAPSVGLSEPWRFVLVESEASRDRVRASFRRCNDAALAGYEGEKAKLYASLKLSGLEVAPVHLAVFAEDTPEQGAGLGRRTMPETVRYSVVAAIQTLWLAARAHGVGLGWVSILEPDVVAQAARAAEDWRLVGYLCLGYPERVQPTPELEEAGWEERRAVSERIFRV</sequence>
<dbReference type="Gene3D" id="3.40.109.10">
    <property type="entry name" value="NADH Oxidase"/>
    <property type="match status" value="1"/>
</dbReference>
<evidence type="ECO:0000259" key="1">
    <source>
        <dbReference type="Pfam" id="PF00881"/>
    </source>
</evidence>
<comment type="caution">
    <text evidence="2">The sequence shown here is derived from an EMBL/GenBank/DDBJ whole genome shotgun (WGS) entry which is preliminary data.</text>
</comment>
<dbReference type="PANTHER" id="PTHR23026">
    <property type="entry name" value="NADPH NITROREDUCTASE"/>
    <property type="match status" value="1"/>
</dbReference>
<dbReference type="RefSeq" id="WP_210682860.1">
    <property type="nucleotide sequence ID" value="NZ_JAGMWN010000007.1"/>
</dbReference>
<dbReference type="InterPro" id="IPR029479">
    <property type="entry name" value="Nitroreductase"/>
</dbReference>